<dbReference type="Proteomes" id="UP000661918">
    <property type="component" value="Unassembled WGS sequence"/>
</dbReference>
<organism evidence="4 5">
    <name type="scientific">Deinococcus aerophilus</name>
    <dbReference type="NCBI Taxonomy" id="522488"/>
    <lineage>
        <taxon>Bacteria</taxon>
        <taxon>Thermotogati</taxon>
        <taxon>Deinococcota</taxon>
        <taxon>Deinococci</taxon>
        <taxon>Deinococcales</taxon>
        <taxon>Deinococcaceae</taxon>
        <taxon>Deinococcus</taxon>
    </lineage>
</organism>
<dbReference type="Gene3D" id="3.30.70.270">
    <property type="match status" value="1"/>
</dbReference>
<dbReference type="SMART" id="SM00091">
    <property type="entry name" value="PAS"/>
    <property type="match status" value="1"/>
</dbReference>
<dbReference type="PANTHER" id="PTHR44757">
    <property type="entry name" value="DIGUANYLATE CYCLASE DGCP"/>
    <property type="match status" value="1"/>
</dbReference>
<dbReference type="PROSITE" id="PS50887">
    <property type="entry name" value="GGDEF"/>
    <property type="match status" value="1"/>
</dbReference>
<dbReference type="InterPro" id="IPR029787">
    <property type="entry name" value="Nucleotide_cyclase"/>
</dbReference>
<dbReference type="SUPFAM" id="SSF55073">
    <property type="entry name" value="Nucleotide cyclase"/>
    <property type="match status" value="1"/>
</dbReference>
<reference evidence="5" key="1">
    <citation type="journal article" date="2019" name="Int. J. Syst. Evol. Microbiol.">
        <title>The Global Catalogue of Microorganisms (GCM) 10K type strain sequencing project: providing services to taxonomists for standard genome sequencing and annotation.</title>
        <authorList>
            <consortium name="The Broad Institute Genomics Platform"/>
            <consortium name="The Broad Institute Genome Sequencing Center for Infectious Disease"/>
            <person name="Wu L."/>
            <person name="Ma J."/>
        </authorList>
    </citation>
    <scope>NUCLEOTIDE SEQUENCE [LARGE SCALE GENOMIC DNA]</scope>
    <source>
        <strain evidence="5">JCM 15443</strain>
    </source>
</reference>
<dbReference type="NCBIfam" id="TIGR00254">
    <property type="entry name" value="GGDEF"/>
    <property type="match status" value="1"/>
</dbReference>
<protein>
    <recommendedName>
        <fullName evidence="6">GGDEF domain-containing protein</fullName>
    </recommendedName>
</protein>
<dbReference type="InterPro" id="IPR035965">
    <property type="entry name" value="PAS-like_dom_sf"/>
</dbReference>
<accession>A0ABQ2H0F8</accession>
<evidence type="ECO:0008006" key="6">
    <source>
        <dbReference type="Google" id="ProtNLM"/>
    </source>
</evidence>
<evidence type="ECO:0000259" key="1">
    <source>
        <dbReference type="PROSITE" id="PS50112"/>
    </source>
</evidence>
<dbReference type="EMBL" id="BMOM01000046">
    <property type="protein sequence ID" value="GGM21118.1"/>
    <property type="molecule type" value="Genomic_DNA"/>
</dbReference>
<dbReference type="InterPro" id="IPR013656">
    <property type="entry name" value="PAS_4"/>
</dbReference>
<dbReference type="RefSeq" id="WP_188905293.1">
    <property type="nucleotide sequence ID" value="NZ_BMOM01000046.1"/>
</dbReference>
<dbReference type="SUPFAM" id="SSF55785">
    <property type="entry name" value="PYP-like sensor domain (PAS domain)"/>
    <property type="match status" value="1"/>
</dbReference>
<dbReference type="CDD" id="cd01949">
    <property type="entry name" value="GGDEF"/>
    <property type="match status" value="1"/>
</dbReference>
<gene>
    <name evidence="4" type="ORF">GCM10010841_31350</name>
</gene>
<dbReference type="CDD" id="cd01948">
    <property type="entry name" value="EAL"/>
    <property type="match status" value="1"/>
</dbReference>
<proteinExistence type="predicted"/>
<dbReference type="Gene3D" id="3.30.450.20">
    <property type="entry name" value="PAS domain"/>
    <property type="match status" value="1"/>
</dbReference>
<comment type="caution">
    <text evidence="4">The sequence shown here is derived from an EMBL/GenBank/DDBJ whole genome shotgun (WGS) entry which is preliminary data.</text>
</comment>
<dbReference type="InterPro" id="IPR001633">
    <property type="entry name" value="EAL_dom"/>
</dbReference>
<evidence type="ECO:0000259" key="2">
    <source>
        <dbReference type="PROSITE" id="PS50883"/>
    </source>
</evidence>
<feature type="domain" description="PAS" evidence="1">
    <location>
        <begin position="66"/>
        <end position="136"/>
    </location>
</feature>
<dbReference type="Pfam" id="PF08448">
    <property type="entry name" value="PAS_4"/>
    <property type="match status" value="1"/>
</dbReference>
<dbReference type="InterPro" id="IPR000014">
    <property type="entry name" value="PAS"/>
</dbReference>
<keyword evidence="5" id="KW-1185">Reference proteome</keyword>
<dbReference type="SMART" id="SM00052">
    <property type="entry name" value="EAL"/>
    <property type="match status" value="1"/>
</dbReference>
<dbReference type="InterPro" id="IPR043128">
    <property type="entry name" value="Rev_trsase/Diguanyl_cyclase"/>
</dbReference>
<dbReference type="SMART" id="SM00267">
    <property type="entry name" value="GGDEF"/>
    <property type="match status" value="1"/>
</dbReference>
<evidence type="ECO:0000313" key="5">
    <source>
        <dbReference type="Proteomes" id="UP000661918"/>
    </source>
</evidence>
<dbReference type="Pfam" id="PF00563">
    <property type="entry name" value="EAL"/>
    <property type="match status" value="1"/>
</dbReference>
<dbReference type="NCBIfam" id="TIGR00229">
    <property type="entry name" value="sensory_box"/>
    <property type="match status" value="1"/>
</dbReference>
<name>A0ABQ2H0F8_9DEIO</name>
<dbReference type="InterPro" id="IPR035919">
    <property type="entry name" value="EAL_sf"/>
</dbReference>
<feature type="domain" description="GGDEF" evidence="3">
    <location>
        <begin position="248"/>
        <end position="381"/>
    </location>
</feature>
<dbReference type="PANTHER" id="PTHR44757:SF2">
    <property type="entry name" value="BIOFILM ARCHITECTURE MAINTENANCE PROTEIN MBAA"/>
    <property type="match status" value="1"/>
</dbReference>
<dbReference type="Pfam" id="PF00990">
    <property type="entry name" value="GGDEF"/>
    <property type="match status" value="1"/>
</dbReference>
<sequence length="644" mass="71200">MTGPDPLFRPQNLREQAERQVRQASPLPLWDGWPAASLAHELQIYHVELTAQNEELQLAVVELERGRRLYHTLYEHAPAAYFTLDARAHILSVNQAGAHLLGFDRSVLLARRFLQFIEPGHRAGFSRLLETLLHTGSAASEQLSVVHCNDTQLEVQLQALALPDSPQAQPTFLLTLVDLTPLFEARRAIHALNDTLEDRVRQGTRHLRVLADQFRHQARHDALTTLPNRAAFGEGLERALERLHAQEEAFAVLFCDVDRFKRINDSLGHPAGDQVLQELARRLQTVIRPTDHVARLGGDEFAVLLHGVADQARVSQVVTRLEEALEVPFVVSGQELFIQVGTGALLVTREYHSSEDILRDVDLALYQAKRGGPAGTRVFEPSMRNGSGDQLELETALRHALERGELMVHYQPIVALQGGHLLGVEALIRWQHPQRGLLPAGAFIPLAEELGLTGQLDEWVLQTAVQQLARWPVNGALDRPLWLSVHVSAAHLTQVTAVTALLGSAPLPAPWQVLIEITERVLSHPADTDAASLRTLQGAGVELVVDDFGTGPSSLSSLHRFPLRMLKIDRSFVATLDRHRELVRTIAVIGHSLGLTVVAEGIETEAQRAQLIELGLTVGQGNLFSPALSAEQLEERLHATLNFL</sequence>
<dbReference type="PROSITE" id="PS50112">
    <property type="entry name" value="PAS"/>
    <property type="match status" value="1"/>
</dbReference>
<dbReference type="SUPFAM" id="SSF141868">
    <property type="entry name" value="EAL domain-like"/>
    <property type="match status" value="1"/>
</dbReference>
<dbReference type="PROSITE" id="PS50883">
    <property type="entry name" value="EAL"/>
    <property type="match status" value="1"/>
</dbReference>
<dbReference type="Gene3D" id="3.20.20.450">
    <property type="entry name" value="EAL domain"/>
    <property type="match status" value="1"/>
</dbReference>
<feature type="domain" description="EAL" evidence="2">
    <location>
        <begin position="390"/>
        <end position="641"/>
    </location>
</feature>
<dbReference type="CDD" id="cd00130">
    <property type="entry name" value="PAS"/>
    <property type="match status" value="1"/>
</dbReference>
<evidence type="ECO:0000259" key="3">
    <source>
        <dbReference type="PROSITE" id="PS50887"/>
    </source>
</evidence>
<dbReference type="InterPro" id="IPR000160">
    <property type="entry name" value="GGDEF_dom"/>
</dbReference>
<evidence type="ECO:0000313" key="4">
    <source>
        <dbReference type="EMBL" id="GGM21118.1"/>
    </source>
</evidence>
<dbReference type="InterPro" id="IPR052155">
    <property type="entry name" value="Biofilm_reg_signaling"/>
</dbReference>